<dbReference type="Gene3D" id="3.30.390.10">
    <property type="entry name" value="Enolase-like, N-terminal domain"/>
    <property type="match status" value="1"/>
</dbReference>
<evidence type="ECO:0000256" key="3">
    <source>
        <dbReference type="ARBA" id="ARBA00011973"/>
    </source>
</evidence>
<dbReference type="PANTHER" id="PTHR48080">
    <property type="entry name" value="D-GALACTONATE DEHYDRATASE-RELATED"/>
    <property type="match status" value="1"/>
</dbReference>
<accession>A0ABZ0RRA8</accession>
<dbReference type="PANTHER" id="PTHR48080:SF4">
    <property type="entry name" value="GLUCARATE DEHYDRATASE"/>
    <property type="match status" value="1"/>
</dbReference>
<dbReference type="EMBL" id="CP138858">
    <property type="protein sequence ID" value="WPJ97325.1"/>
    <property type="molecule type" value="Genomic_DNA"/>
</dbReference>
<dbReference type="EC" id="4.2.1.40" evidence="3"/>
<evidence type="ECO:0000259" key="4">
    <source>
        <dbReference type="SMART" id="SM00922"/>
    </source>
</evidence>
<gene>
    <name evidence="5" type="ORF">SH580_06340</name>
</gene>
<dbReference type="Pfam" id="PF13378">
    <property type="entry name" value="MR_MLE_C"/>
    <property type="match status" value="1"/>
</dbReference>
<evidence type="ECO:0000256" key="1">
    <source>
        <dbReference type="ARBA" id="ARBA00001426"/>
    </source>
</evidence>
<dbReference type="SUPFAM" id="SSF51604">
    <property type="entry name" value="Enolase C-terminal domain-like"/>
    <property type="match status" value="1"/>
</dbReference>
<dbReference type="Pfam" id="PF02746">
    <property type="entry name" value="MR_MLE_N"/>
    <property type="match status" value="1"/>
</dbReference>
<dbReference type="InterPro" id="IPR013342">
    <property type="entry name" value="Mandelate_racemase_C"/>
</dbReference>
<dbReference type="InterPro" id="IPR036849">
    <property type="entry name" value="Enolase-like_C_sf"/>
</dbReference>
<organism evidence="5 6">
    <name type="scientific">Coraliomargarita algicola</name>
    <dbReference type="NCBI Taxonomy" id="3092156"/>
    <lineage>
        <taxon>Bacteria</taxon>
        <taxon>Pseudomonadati</taxon>
        <taxon>Verrucomicrobiota</taxon>
        <taxon>Opitutia</taxon>
        <taxon>Puniceicoccales</taxon>
        <taxon>Coraliomargaritaceae</taxon>
        <taxon>Coraliomargarita</taxon>
    </lineage>
</organism>
<dbReference type="InterPro" id="IPR029017">
    <property type="entry name" value="Enolase-like_N"/>
</dbReference>
<dbReference type="SUPFAM" id="SSF54826">
    <property type="entry name" value="Enolase N-terminal domain-like"/>
    <property type="match status" value="1"/>
</dbReference>
<evidence type="ECO:0000313" key="6">
    <source>
        <dbReference type="Proteomes" id="UP001324993"/>
    </source>
</evidence>
<comment type="pathway">
    <text evidence="2">Carbohydrate acid metabolism; D-glucarate degradation; 2,5-dioxopentanoate from D-glucarate: step 1/2.</text>
</comment>
<reference evidence="5 6" key="1">
    <citation type="submission" date="2023-11" db="EMBL/GenBank/DDBJ databases">
        <title>Coraliomargarita sp. nov., isolated from marine algae.</title>
        <authorList>
            <person name="Lee J.K."/>
            <person name="Baek J.H."/>
            <person name="Kim J.M."/>
            <person name="Choi D.G."/>
            <person name="Jeon C.O."/>
        </authorList>
    </citation>
    <scope>NUCLEOTIDE SEQUENCE [LARGE SCALE GENOMIC DNA]</scope>
    <source>
        <strain evidence="5 6">J2-16</strain>
    </source>
</reference>
<evidence type="ECO:0000313" key="5">
    <source>
        <dbReference type="EMBL" id="WPJ97325.1"/>
    </source>
</evidence>
<comment type="catalytic activity">
    <reaction evidence="1">
        <text>D-glucarate = 5-dehydro-4-deoxy-D-glucarate + H2O</text>
        <dbReference type="Rhea" id="RHEA:14573"/>
        <dbReference type="ChEBI" id="CHEBI:15377"/>
        <dbReference type="ChEBI" id="CHEBI:30612"/>
        <dbReference type="ChEBI" id="CHEBI:42819"/>
        <dbReference type="EC" id="4.2.1.40"/>
    </reaction>
</comment>
<dbReference type="SFLD" id="SFLDG00055">
    <property type="entry name" value="glucarate_dehydratase"/>
    <property type="match status" value="1"/>
</dbReference>
<evidence type="ECO:0000256" key="2">
    <source>
        <dbReference type="ARBA" id="ARBA00005183"/>
    </source>
</evidence>
<dbReference type="SMART" id="SM00922">
    <property type="entry name" value="MR_MLE"/>
    <property type="match status" value="1"/>
</dbReference>
<dbReference type="Proteomes" id="UP001324993">
    <property type="component" value="Chromosome"/>
</dbReference>
<protein>
    <recommendedName>
        <fullName evidence="3">glucarate dehydratase</fullName>
        <ecNumber evidence="3">4.2.1.40</ecNumber>
    </recommendedName>
</protein>
<proteinExistence type="predicted"/>
<dbReference type="InterPro" id="IPR029065">
    <property type="entry name" value="Enolase_C-like"/>
</dbReference>
<dbReference type="InterPro" id="IPR034593">
    <property type="entry name" value="DgoD-like"/>
</dbReference>
<dbReference type="SFLD" id="SFLDS00001">
    <property type="entry name" value="Enolase"/>
    <property type="match status" value="1"/>
</dbReference>
<dbReference type="Gene3D" id="3.20.20.120">
    <property type="entry name" value="Enolase-like C-terminal domain"/>
    <property type="match status" value="1"/>
</dbReference>
<feature type="domain" description="Mandelate racemase/muconate lactonizing enzyme C-terminal" evidence="4">
    <location>
        <begin position="181"/>
        <end position="281"/>
    </location>
</feature>
<name>A0ABZ0RRA8_9BACT</name>
<dbReference type="InterPro" id="IPR013341">
    <property type="entry name" value="Mandelate_racemase_N_dom"/>
</dbReference>
<sequence>MPKQTIEEIEIIPVAGYDSMLLNLSGAHTPTFSRILVIITDNHGREGIGEIPCSQSILSMLDLIAPSLRGQTVENYRSLLRSLLDRYKEHDAAGRGLQTFDQRTTIHAVTAIEAALLDLRGKTLGMPVCELLGRGKIRESIPFLAYLFFIGESEATEFDYKQEITQPNSWHSARRSPAMDTQAIIEQAGLVAETYGFKDFKLKGGVFAPEKEIEAVIGLSQTFPQAHLTLDPNGCWDLATALEAAKQLKGRVSYLEDPCGAEGRFSSREIMAEFRQRSGIPTATNMVATDSRELAHAIKQSAVDIPLADPHFWGMEGAVQVSNLCRQNGLCWGAHSNNHFDISLAMVSQVAAAAEGTITAIDTHWIWQEGQHLTLNPPKIIDGAIQIDDSVGLGVEIDRAAIQKAHALYQEVGQSDRDDSLAMQALIPNWEFDPKSPCMVR</sequence>
<keyword evidence="6" id="KW-1185">Reference proteome</keyword>
<dbReference type="RefSeq" id="WP_319834169.1">
    <property type="nucleotide sequence ID" value="NZ_CP138858.1"/>
</dbReference>